<comment type="similarity">
    <text evidence="2">Belongs to the FAD-binding monooxygenase family.</text>
</comment>
<proteinExistence type="inferred from homology"/>
<dbReference type="Gene3D" id="3.50.50.60">
    <property type="entry name" value="FAD/NAD(P)-binding domain"/>
    <property type="match status" value="1"/>
</dbReference>
<dbReference type="Pfam" id="PF13450">
    <property type="entry name" value="NAD_binding_8"/>
    <property type="match status" value="1"/>
</dbReference>
<comment type="caution">
    <text evidence="7">The sequence shown here is derived from an EMBL/GenBank/DDBJ whole genome shotgun (WGS) entry which is preliminary data.</text>
</comment>
<dbReference type="EMBL" id="BAAARA010000007">
    <property type="protein sequence ID" value="GAA2346085.1"/>
    <property type="molecule type" value="Genomic_DNA"/>
</dbReference>
<evidence type="ECO:0000313" key="7">
    <source>
        <dbReference type="EMBL" id="GAA2346085.1"/>
    </source>
</evidence>
<dbReference type="Pfam" id="PF00743">
    <property type="entry name" value="FMO-like"/>
    <property type="match status" value="1"/>
</dbReference>
<evidence type="ECO:0000256" key="6">
    <source>
        <dbReference type="ARBA" id="ARBA00023033"/>
    </source>
</evidence>
<evidence type="ECO:0000256" key="2">
    <source>
        <dbReference type="ARBA" id="ARBA00010139"/>
    </source>
</evidence>
<dbReference type="Proteomes" id="UP001501218">
    <property type="component" value="Unassembled WGS sequence"/>
</dbReference>
<accession>A0ABN3G7U4</accession>
<dbReference type="InterPro" id="IPR051820">
    <property type="entry name" value="FAD-binding_MO"/>
</dbReference>
<evidence type="ECO:0000256" key="5">
    <source>
        <dbReference type="ARBA" id="ARBA00023002"/>
    </source>
</evidence>
<keyword evidence="5" id="KW-0560">Oxidoreductase</keyword>
<evidence type="ECO:0000256" key="3">
    <source>
        <dbReference type="ARBA" id="ARBA00022630"/>
    </source>
</evidence>
<keyword evidence="4" id="KW-0274">FAD</keyword>
<comment type="cofactor">
    <cofactor evidence="1">
        <name>FAD</name>
        <dbReference type="ChEBI" id="CHEBI:57692"/>
    </cofactor>
</comment>
<gene>
    <name evidence="7" type="ORF">GCM10009854_23730</name>
</gene>
<keyword evidence="8" id="KW-1185">Reference proteome</keyword>
<dbReference type="PRINTS" id="PR00411">
    <property type="entry name" value="PNDRDTASEI"/>
</dbReference>
<evidence type="ECO:0000313" key="8">
    <source>
        <dbReference type="Proteomes" id="UP001501218"/>
    </source>
</evidence>
<keyword evidence="6" id="KW-0503">Monooxygenase</keyword>
<dbReference type="SUPFAM" id="SSF51905">
    <property type="entry name" value="FAD/NAD(P)-binding domain"/>
    <property type="match status" value="1"/>
</dbReference>
<dbReference type="PANTHER" id="PTHR43872">
    <property type="entry name" value="MONOOXYGENASE, PUTATIVE (AFU_ORTHOLOGUE AFUA_8G02570)-RELATED"/>
    <property type="match status" value="1"/>
</dbReference>
<evidence type="ECO:0000256" key="1">
    <source>
        <dbReference type="ARBA" id="ARBA00001974"/>
    </source>
</evidence>
<name>A0ABN3G7U4_9PSEU</name>
<organism evidence="7 8">
    <name type="scientific">Saccharopolyspora halophila</name>
    <dbReference type="NCBI Taxonomy" id="405551"/>
    <lineage>
        <taxon>Bacteria</taxon>
        <taxon>Bacillati</taxon>
        <taxon>Actinomycetota</taxon>
        <taxon>Actinomycetes</taxon>
        <taxon>Pseudonocardiales</taxon>
        <taxon>Pseudonocardiaceae</taxon>
        <taxon>Saccharopolyspora</taxon>
    </lineage>
</organism>
<dbReference type="RefSeq" id="WP_344130167.1">
    <property type="nucleotide sequence ID" value="NZ_BAAARA010000007.1"/>
</dbReference>
<reference evidence="7 8" key="1">
    <citation type="journal article" date="2019" name="Int. J. Syst. Evol. Microbiol.">
        <title>The Global Catalogue of Microorganisms (GCM) 10K type strain sequencing project: providing services to taxonomists for standard genome sequencing and annotation.</title>
        <authorList>
            <consortium name="The Broad Institute Genomics Platform"/>
            <consortium name="The Broad Institute Genome Sequencing Center for Infectious Disease"/>
            <person name="Wu L."/>
            <person name="Ma J."/>
        </authorList>
    </citation>
    <scope>NUCLEOTIDE SEQUENCE [LARGE SCALE GENOMIC DNA]</scope>
    <source>
        <strain evidence="7 8">JCM 16221</strain>
    </source>
</reference>
<sequence>MTSAPHLEHVDVLIVGAGISGIGAARYLNVEHPHRSVAILEGRENAGGTWDLFRYPGIRSDSDLHTFGYEFKPWRDEESIADAEQILRYLRETIEENGLADRIRYRHRVEAADWSSESARWIVTVRGPDGERFRMSAGWIFSGTGYYRYDQGYTPTFPGRERFTGEIVHPQHWPEDLDYAGKRVVVIGSGATAVTLVPAMAEQAAQVTMLQRTPTYILPVPKVDPFARAVQRIFGAERGYAIARRKNILQQSAIWRFCQRFPKAARAIIRYVNKKQLPEGFDVDRHFNPPYNPWDQRLCAVPDGDLFKTIRRGEADVVTDRIETFTETGIKLRGGQHLDADVIVTATGLNLQLFGGMELAVDGEPVVPSETVIHRGTMLSGVPNFSLAIGYTNSSWTLKIGILCEYLCHLLKRMDARGHDTAWVVADPDLPTRPLLDFDAGYVQRSLDELPRQGPRAPWLMSMSYLEDRRLLDGPLVSEGLRFAGPADRTTSQASSAEATA</sequence>
<dbReference type="PANTHER" id="PTHR43872:SF1">
    <property type="entry name" value="MONOOXYGENASE, PUTATIVE (AFU_ORTHOLOGUE AFUA_8G02570)-RELATED"/>
    <property type="match status" value="1"/>
</dbReference>
<protein>
    <submittedName>
        <fullName evidence="7">NAD(P)/FAD-dependent oxidoreductase</fullName>
    </submittedName>
</protein>
<evidence type="ECO:0000256" key="4">
    <source>
        <dbReference type="ARBA" id="ARBA00022827"/>
    </source>
</evidence>
<dbReference type="InterPro" id="IPR020946">
    <property type="entry name" value="Flavin_mOase-like"/>
</dbReference>
<keyword evidence="3" id="KW-0285">Flavoprotein</keyword>
<dbReference type="InterPro" id="IPR036188">
    <property type="entry name" value="FAD/NAD-bd_sf"/>
</dbReference>